<proteinExistence type="predicted"/>
<evidence type="ECO:0000313" key="2">
    <source>
        <dbReference type="EMBL" id="PWA51441.1"/>
    </source>
</evidence>
<dbReference type="Pfam" id="PF13966">
    <property type="entry name" value="zf-RVT"/>
    <property type="match status" value="1"/>
</dbReference>
<dbReference type="Proteomes" id="UP000245207">
    <property type="component" value="Unassembled WGS sequence"/>
</dbReference>
<dbReference type="OrthoDB" id="696485at2759"/>
<gene>
    <name evidence="2" type="ORF">CTI12_AA463540</name>
</gene>
<evidence type="ECO:0000313" key="3">
    <source>
        <dbReference type="Proteomes" id="UP000245207"/>
    </source>
</evidence>
<keyword evidence="2" id="KW-0548">Nucleotidyltransferase</keyword>
<keyword evidence="3" id="KW-1185">Reference proteome</keyword>
<accession>A0A2U1LR14</accession>
<sequence>MNRDCMVRDCWDNGWHLEWTRDVSRGTIANQLDTLQNNISGMSLNDIEDTWAWTIGTTSFSVKSARHKIDRGFLPDGPRTRWNSLLPKKINIFIWRSLRDRLPSRWNLSRKGIEVVSITCPICDHGVESAYHTLWDCTLASTAWSCVFKWLHISPPIIYNLFAKESSWMLFVVSPFGPYGDSVTK</sequence>
<keyword evidence="2" id="KW-0808">Transferase</keyword>
<organism evidence="2 3">
    <name type="scientific">Artemisia annua</name>
    <name type="common">Sweet wormwood</name>
    <dbReference type="NCBI Taxonomy" id="35608"/>
    <lineage>
        <taxon>Eukaryota</taxon>
        <taxon>Viridiplantae</taxon>
        <taxon>Streptophyta</taxon>
        <taxon>Embryophyta</taxon>
        <taxon>Tracheophyta</taxon>
        <taxon>Spermatophyta</taxon>
        <taxon>Magnoliopsida</taxon>
        <taxon>eudicotyledons</taxon>
        <taxon>Gunneridae</taxon>
        <taxon>Pentapetalae</taxon>
        <taxon>asterids</taxon>
        <taxon>campanulids</taxon>
        <taxon>Asterales</taxon>
        <taxon>Asteraceae</taxon>
        <taxon>Asteroideae</taxon>
        <taxon>Anthemideae</taxon>
        <taxon>Artemisiinae</taxon>
        <taxon>Artemisia</taxon>
    </lineage>
</organism>
<dbReference type="AlphaFoldDB" id="A0A2U1LR14"/>
<reference evidence="2 3" key="1">
    <citation type="journal article" date="2018" name="Mol. Plant">
        <title>The genome of Artemisia annua provides insight into the evolution of Asteraceae family and artemisinin biosynthesis.</title>
        <authorList>
            <person name="Shen Q."/>
            <person name="Zhang L."/>
            <person name="Liao Z."/>
            <person name="Wang S."/>
            <person name="Yan T."/>
            <person name="Shi P."/>
            <person name="Liu M."/>
            <person name="Fu X."/>
            <person name="Pan Q."/>
            <person name="Wang Y."/>
            <person name="Lv Z."/>
            <person name="Lu X."/>
            <person name="Zhang F."/>
            <person name="Jiang W."/>
            <person name="Ma Y."/>
            <person name="Chen M."/>
            <person name="Hao X."/>
            <person name="Li L."/>
            <person name="Tang Y."/>
            <person name="Lv G."/>
            <person name="Zhou Y."/>
            <person name="Sun X."/>
            <person name="Brodelius P.E."/>
            <person name="Rose J.K.C."/>
            <person name="Tang K."/>
        </authorList>
    </citation>
    <scope>NUCLEOTIDE SEQUENCE [LARGE SCALE GENOMIC DNA]</scope>
    <source>
        <strain evidence="3">cv. Huhao1</strain>
        <tissue evidence="2">Leaf</tissue>
    </source>
</reference>
<dbReference type="EMBL" id="PKPP01008159">
    <property type="protein sequence ID" value="PWA51441.1"/>
    <property type="molecule type" value="Genomic_DNA"/>
</dbReference>
<protein>
    <submittedName>
        <fullName evidence="2">Reverse transcriptase domain, Reverse transcriptase zinc-binding domain protein</fullName>
    </submittedName>
</protein>
<keyword evidence="2" id="KW-0695">RNA-directed DNA polymerase</keyword>
<evidence type="ECO:0000259" key="1">
    <source>
        <dbReference type="Pfam" id="PF13966"/>
    </source>
</evidence>
<feature type="domain" description="Reverse transcriptase zinc-binding" evidence="1">
    <location>
        <begin position="79"/>
        <end position="144"/>
    </location>
</feature>
<dbReference type="GO" id="GO:0003964">
    <property type="term" value="F:RNA-directed DNA polymerase activity"/>
    <property type="evidence" value="ECO:0007669"/>
    <property type="project" value="UniProtKB-KW"/>
</dbReference>
<dbReference type="InterPro" id="IPR026960">
    <property type="entry name" value="RVT-Znf"/>
</dbReference>
<comment type="caution">
    <text evidence="2">The sequence shown here is derived from an EMBL/GenBank/DDBJ whole genome shotgun (WGS) entry which is preliminary data.</text>
</comment>
<name>A0A2U1LR14_ARTAN</name>